<dbReference type="EMBL" id="NHYD01003956">
    <property type="protein sequence ID" value="PPQ68487.1"/>
    <property type="molecule type" value="Genomic_DNA"/>
</dbReference>
<evidence type="ECO:0000256" key="1">
    <source>
        <dbReference type="SAM" id="MobiDB-lite"/>
    </source>
</evidence>
<gene>
    <name evidence="3" type="ORF">CVT25_008413</name>
</gene>
<feature type="region of interest" description="Disordered" evidence="1">
    <location>
        <begin position="1"/>
        <end position="73"/>
    </location>
</feature>
<feature type="compositionally biased region" description="Basic and acidic residues" evidence="1">
    <location>
        <begin position="26"/>
        <end position="44"/>
    </location>
</feature>
<feature type="transmembrane region" description="Helical" evidence="2">
    <location>
        <begin position="115"/>
        <end position="139"/>
    </location>
</feature>
<dbReference type="InParanoid" id="A0A409VQG7"/>
<sequence length="140" mass="15728">MNTNNTKILRTNQKYKKSTKRWRSGVADDHKHIKLEKEVQKRAQENNNVQLRENESSLTPPPPPSPSPSSYDILNSDALRTARLSAAAVGEETINRKVEFGAHMRKSKSRSSSRFFWNADIDLPGIVSLTSIAIVVVVVE</sequence>
<dbReference type="AlphaFoldDB" id="A0A409VQG7"/>
<dbReference type="Proteomes" id="UP000283269">
    <property type="component" value="Unassembled WGS sequence"/>
</dbReference>
<proteinExistence type="predicted"/>
<accession>A0A409VQG7</accession>
<name>A0A409VQG7_PSICY</name>
<evidence type="ECO:0000313" key="3">
    <source>
        <dbReference type="EMBL" id="PPQ68487.1"/>
    </source>
</evidence>
<keyword evidence="2" id="KW-1133">Transmembrane helix</keyword>
<evidence type="ECO:0000256" key="2">
    <source>
        <dbReference type="SAM" id="Phobius"/>
    </source>
</evidence>
<evidence type="ECO:0000313" key="4">
    <source>
        <dbReference type="Proteomes" id="UP000283269"/>
    </source>
</evidence>
<protein>
    <submittedName>
        <fullName evidence="3">Uncharacterized protein</fullName>
    </submittedName>
</protein>
<comment type="caution">
    <text evidence="3">The sequence shown here is derived from an EMBL/GenBank/DDBJ whole genome shotgun (WGS) entry which is preliminary data.</text>
</comment>
<keyword evidence="2" id="KW-0812">Transmembrane</keyword>
<feature type="compositionally biased region" description="Polar residues" evidence="1">
    <location>
        <begin position="1"/>
        <end position="12"/>
    </location>
</feature>
<keyword evidence="4" id="KW-1185">Reference proteome</keyword>
<organism evidence="3 4">
    <name type="scientific">Psilocybe cyanescens</name>
    <dbReference type="NCBI Taxonomy" id="93625"/>
    <lineage>
        <taxon>Eukaryota</taxon>
        <taxon>Fungi</taxon>
        <taxon>Dikarya</taxon>
        <taxon>Basidiomycota</taxon>
        <taxon>Agaricomycotina</taxon>
        <taxon>Agaricomycetes</taxon>
        <taxon>Agaricomycetidae</taxon>
        <taxon>Agaricales</taxon>
        <taxon>Agaricineae</taxon>
        <taxon>Strophariaceae</taxon>
        <taxon>Psilocybe</taxon>
    </lineage>
</organism>
<keyword evidence="2" id="KW-0472">Membrane</keyword>
<feature type="compositionally biased region" description="Basic residues" evidence="1">
    <location>
        <begin position="13"/>
        <end position="23"/>
    </location>
</feature>
<reference evidence="3 4" key="1">
    <citation type="journal article" date="2018" name="Evol. Lett.">
        <title>Horizontal gene cluster transfer increased hallucinogenic mushroom diversity.</title>
        <authorList>
            <person name="Reynolds H.T."/>
            <person name="Vijayakumar V."/>
            <person name="Gluck-Thaler E."/>
            <person name="Korotkin H.B."/>
            <person name="Matheny P.B."/>
            <person name="Slot J.C."/>
        </authorList>
    </citation>
    <scope>NUCLEOTIDE SEQUENCE [LARGE SCALE GENOMIC DNA]</scope>
    <source>
        <strain evidence="3 4">2631</strain>
    </source>
</reference>